<keyword evidence="2" id="KW-1185">Reference proteome</keyword>
<evidence type="ECO:0000313" key="1">
    <source>
        <dbReference type="EMBL" id="KAK5804049.1"/>
    </source>
</evidence>
<dbReference type="PANTHER" id="PTHR33710:SF73">
    <property type="entry name" value="ZINC KNUCKLE CX2CX4HX4C DOMAIN-CONTAINING PROTEIN"/>
    <property type="match status" value="1"/>
</dbReference>
<organism evidence="1 2">
    <name type="scientific">Gossypium arboreum</name>
    <name type="common">Tree cotton</name>
    <name type="synonym">Gossypium nanking</name>
    <dbReference type="NCBI Taxonomy" id="29729"/>
    <lineage>
        <taxon>Eukaryota</taxon>
        <taxon>Viridiplantae</taxon>
        <taxon>Streptophyta</taxon>
        <taxon>Embryophyta</taxon>
        <taxon>Tracheophyta</taxon>
        <taxon>Spermatophyta</taxon>
        <taxon>Magnoliopsida</taxon>
        <taxon>eudicotyledons</taxon>
        <taxon>Gunneridae</taxon>
        <taxon>Pentapetalae</taxon>
        <taxon>rosids</taxon>
        <taxon>malvids</taxon>
        <taxon>Malvales</taxon>
        <taxon>Malvaceae</taxon>
        <taxon>Malvoideae</taxon>
        <taxon>Gossypium</taxon>
    </lineage>
</organism>
<evidence type="ECO:0000313" key="2">
    <source>
        <dbReference type="Proteomes" id="UP001358586"/>
    </source>
</evidence>
<proteinExistence type="predicted"/>
<sequence length="238" mass="28833">MVCGDFNEILYGYEKKSGLPREEVRMEAFRKVLEECNLSDMGFIGNWFTWERGNLPETNIQERLDKGVANEEWFHLFPKFQLQHLPHTFSDHCPLLVKSEEENIEKTYKSFKFEAWWVLDDSFFSEVKKIWEHSERDLLSKLDSMKRGLKRWASQVHYNRKERKKMLTSRLAMLLEAERDDENLADLIDTKIKLNFEIDKDERYWEQRARVNWLKFGDKNTAFFHKQATQKRQRNLIR</sequence>
<comment type="caution">
    <text evidence="1">The sequence shown here is derived from an EMBL/GenBank/DDBJ whole genome shotgun (WGS) entry which is preliminary data.</text>
</comment>
<protein>
    <recommendedName>
        <fullName evidence="3">Reverse transcriptase</fullName>
    </recommendedName>
</protein>
<dbReference type="PANTHER" id="PTHR33710">
    <property type="entry name" value="BNAC02G09200D PROTEIN"/>
    <property type="match status" value="1"/>
</dbReference>
<dbReference type="SUPFAM" id="SSF56219">
    <property type="entry name" value="DNase I-like"/>
    <property type="match status" value="1"/>
</dbReference>
<name>A0ABR0NSC6_GOSAR</name>
<accession>A0ABR0NSC6</accession>
<dbReference type="Proteomes" id="UP001358586">
    <property type="component" value="Chromosome 9"/>
</dbReference>
<reference evidence="1 2" key="1">
    <citation type="submission" date="2023-03" db="EMBL/GenBank/DDBJ databases">
        <title>WGS of Gossypium arboreum.</title>
        <authorList>
            <person name="Yu D."/>
        </authorList>
    </citation>
    <scope>NUCLEOTIDE SEQUENCE [LARGE SCALE GENOMIC DNA]</scope>
    <source>
        <tissue evidence="1">Leaf</tissue>
    </source>
</reference>
<dbReference type="Gene3D" id="3.60.10.10">
    <property type="entry name" value="Endonuclease/exonuclease/phosphatase"/>
    <property type="match status" value="1"/>
</dbReference>
<gene>
    <name evidence="1" type="ORF">PVK06_031698</name>
</gene>
<dbReference type="EMBL" id="JARKNE010000009">
    <property type="protein sequence ID" value="KAK5804049.1"/>
    <property type="molecule type" value="Genomic_DNA"/>
</dbReference>
<dbReference type="InterPro" id="IPR036691">
    <property type="entry name" value="Endo/exonu/phosph_ase_sf"/>
</dbReference>
<evidence type="ECO:0008006" key="3">
    <source>
        <dbReference type="Google" id="ProtNLM"/>
    </source>
</evidence>